<comment type="caution">
    <text evidence="7">The sequence shown here is derived from an EMBL/GenBank/DDBJ whole genome shotgun (WGS) entry which is preliminary data.</text>
</comment>
<keyword evidence="2" id="KW-0813">Transport</keyword>
<evidence type="ECO:0000256" key="4">
    <source>
        <dbReference type="ARBA" id="ARBA00022989"/>
    </source>
</evidence>
<dbReference type="OrthoDB" id="10054429at2759"/>
<feature type="transmembrane region" description="Helical" evidence="6">
    <location>
        <begin position="421"/>
        <end position="441"/>
    </location>
</feature>
<dbReference type="PANTHER" id="PTHR45649:SF26">
    <property type="entry name" value="OS04G0435100 PROTEIN"/>
    <property type="match status" value="1"/>
</dbReference>
<dbReference type="InterPro" id="IPR002293">
    <property type="entry name" value="AA/rel_permease1"/>
</dbReference>
<evidence type="ECO:0008006" key="9">
    <source>
        <dbReference type="Google" id="ProtNLM"/>
    </source>
</evidence>
<evidence type="ECO:0000313" key="7">
    <source>
        <dbReference type="EMBL" id="RCH92836.1"/>
    </source>
</evidence>
<dbReference type="PIRSF" id="PIRSF006060">
    <property type="entry name" value="AA_transporter"/>
    <property type="match status" value="1"/>
</dbReference>
<feature type="transmembrane region" description="Helical" evidence="6">
    <location>
        <begin position="301"/>
        <end position="320"/>
    </location>
</feature>
<dbReference type="PANTHER" id="PTHR45649">
    <property type="entry name" value="AMINO-ACID PERMEASE BAT1"/>
    <property type="match status" value="1"/>
</dbReference>
<dbReference type="GO" id="GO:0022857">
    <property type="term" value="F:transmembrane transporter activity"/>
    <property type="evidence" value="ECO:0007669"/>
    <property type="project" value="InterPro"/>
</dbReference>
<keyword evidence="5 6" id="KW-0472">Membrane</keyword>
<evidence type="ECO:0000256" key="5">
    <source>
        <dbReference type="ARBA" id="ARBA00023136"/>
    </source>
</evidence>
<keyword evidence="4 6" id="KW-1133">Transmembrane helix</keyword>
<feature type="transmembrane region" description="Helical" evidence="6">
    <location>
        <begin position="31"/>
        <end position="52"/>
    </location>
</feature>
<gene>
    <name evidence="7" type="ORF">CU097_003463</name>
</gene>
<comment type="subcellular location">
    <subcellularLocation>
        <location evidence="1">Membrane</location>
        <topology evidence="1">Multi-pass membrane protein</topology>
    </subcellularLocation>
</comment>
<dbReference type="PROSITE" id="PS00218">
    <property type="entry name" value="AMINO_ACID_PERMEASE_1"/>
    <property type="match status" value="1"/>
</dbReference>
<evidence type="ECO:0000256" key="3">
    <source>
        <dbReference type="ARBA" id="ARBA00022692"/>
    </source>
</evidence>
<feature type="transmembrane region" description="Helical" evidence="6">
    <location>
        <begin position="380"/>
        <end position="400"/>
    </location>
</feature>
<dbReference type="GO" id="GO:0006865">
    <property type="term" value="P:amino acid transport"/>
    <property type="evidence" value="ECO:0007669"/>
    <property type="project" value="InterPro"/>
</dbReference>
<evidence type="ECO:0000256" key="1">
    <source>
        <dbReference type="ARBA" id="ARBA00004141"/>
    </source>
</evidence>
<reference evidence="7 8" key="1">
    <citation type="journal article" date="2018" name="G3 (Bethesda)">
        <title>Phylogenetic and Phylogenomic Definition of Rhizopus Species.</title>
        <authorList>
            <person name="Gryganskyi A.P."/>
            <person name="Golan J."/>
            <person name="Dolatabadi S."/>
            <person name="Mondo S."/>
            <person name="Robb S."/>
            <person name="Idnurm A."/>
            <person name="Muszewska A."/>
            <person name="Steczkiewicz K."/>
            <person name="Masonjones S."/>
            <person name="Liao H.L."/>
            <person name="Gajdeczka M.T."/>
            <person name="Anike F."/>
            <person name="Vuek A."/>
            <person name="Anishchenko I.M."/>
            <person name="Voigt K."/>
            <person name="de Hoog G.S."/>
            <person name="Smith M.E."/>
            <person name="Heitman J."/>
            <person name="Vilgalys R."/>
            <person name="Stajich J.E."/>
        </authorList>
    </citation>
    <scope>NUCLEOTIDE SEQUENCE [LARGE SCALE GENOMIC DNA]</scope>
    <source>
        <strain evidence="7 8">CBS 357.93</strain>
    </source>
</reference>
<dbReference type="STRING" id="86630.A0A367JSF4"/>
<proteinExistence type="predicted"/>
<organism evidence="7 8">
    <name type="scientific">Rhizopus azygosporus</name>
    <name type="common">Rhizopus microsporus var. azygosporus</name>
    <dbReference type="NCBI Taxonomy" id="86630"/>
    <lineage>
        <taxon>Eukaryota</taxon>
        <taxon>Fungi</taxon>
        <taxon>Fungi incertae sedis</taxon>
        <taxon>Mucoromycota</taxon>
        <taxon>Mucoromycotina</taxon>
        <taxon>Mucoromycetes</taxon>
        <taxon>Mucorales</taxon>
        <taxon>Mucorineae</taxon>
        <taxon>Rhizopodaceae</taxon>
        <taxon>Rhizopus</taxon>
    </lineage>
</organism>
<dbReference type="InterPro" id="IPR004840">
    <property type="entry name" value="Amino_acid_permease_CS"/>
</dbReference>
<name>A0A367JSF4_RHIAZ</name>
<accession>A0A367JSF4</accession>
<feature type="transmembrane region" description="Helical" evidence="6">
    <location>
        <begin position="355"/>
        <end position="374"/>
    </location>
</feature>
<feature type="transmembrane region" description="Helical" evidence="6">
    <location>
        <begin position="254"/>
        <end position="281"/>
    </location>
</feature>
<feature type="transmembrane region" description="Helical" evidence="6">
    <location>
        <begin position="64"/>
        <end position="85"/>
    </location>
</feature>
<sequence length="487" mass="53751">MNEFNKASYGAINDPKVVLQHGKKQELQRTLSTFATFGLAFSNIGILSNTSATFQTVLQRGGPVTMLLCWNIAAVFMICVALSLAETCSMYPESGGLYYWVFELVHNRSNSKTKAATSAFVTGWSYYFGNIIATSANNVTVGKDTVGVTLKTLVVTGLHAYLNVRSLHCLSILNQWNVFWSIAGLTIIIAVLSIFAPHQNSMWVFTHYENGTGFDNTFYVFILAMIGPAYSLFGCECAASVNEETQDADISSPIAIVGSIATAWAVGLVFLIVLLFSIQNMDSILNTSFDMPVAQLFQDAIGTWGTLGFLMMVVICQFCTGATTMTVASRQVYALARDNAAPMSSYLKYINAYRLPENAVTLTFALICLITLPFPLSAHLFETIVSATTITIHFSYAIVLGCRLLDSGKKKGRFHLGKWSYFINTLAFTWTAFAVCAFILPTSWPITWDNANYSGMAFAMVTMLTALFWFTWGRRYYHGPLETNDDI</sequence>
<keyword evidence="8" id="KW-1185">Reference proteome</keyword>
<feature type="transmembrane region" description="Helical" evidence="6">
    <location>
        <begin position="218"/>
        <end position="242"/>
    </location>
</feature>
<feature type="transmembrane region" description="Helical" evidence="6">
    <location>
        <begin position="178"/>
        <end position="198"/>
    </location>
</feature>
<protein>
    <recommendedName>
        <fullName evidence="9">GABA-specific high-affinity permease</fullName>
    </recommendedName>
</protein>
<dbReference type="Pfam" id="PF13520">
    <property type="entry name" value="AA_permease_2"/>
    <property type="match status" value="1"/>
</dbReference>
<evidence type="ECO:0000256" key="2">
    <source>
        <dbReference type="ARBA" id="ARBA00022448"/>
    </source>
</evidence>
<feature type="transmembrane region" description="Helical" evidence="6">
    <location>
        <begin position="453"/>
        <end position="472"/>
    </location>
</feature>
<dbReference type="AlphaFoldDB" id="A0A367JSF4"/>
<dbReference type="Proteomes" id="UP000252139">
    <property type="component" value="Unassembled WGS sequence"/>
</dbReference>
<keyword evidence="3 6" id="KW-0812">Transmembrane</keyword>
<evidence type="ECO:0000256" key="6">
    <source>
        <dbReference type="SAM" id="Phobius"/>
    </source>
</evidence>
<dbReference type="EMBL" id="PJQL01000772">
    <property type="protein sequence ID" value="RCH92836.1"/>
    <property type="molecule type" value="Genomic_DNA"/>
</dbReference>
<evidence type="ECO:0000313" key="8">
    <source>
        <dbReference type="Proteomes" id="UP000252139"/>
    </source>
</evidence>
<dbReference type="Gene3D" id="1.20.1740.10">
    <property type="entry name" value="Amino acid/polyamine transporter I"/>
    <property type="match status" value="1"/>
</dbReference>
<dbReference type="GO" id="GO:0016020">
    <property type="term" value="C:membrane"/>
    <property type="evidence" value="ECO:0007669"/>
    <property type="project" value="UniProtKB-SubCell"/>
</dbReference>